<comment type="caution">
    <text evidence="2">The sequence shown here is derived from an EMBL/GenBank/DDBJ whole genome shotgun (WGS) entry which is preliminary data.</text>
</comment>
<evidence type="ECO:0000256" key="1">
    <source>
        <dbReference type="SAM" id="MobiDB-lite"/>
    </source>
</evidence>
<dbReference type="OrthoDB" id="10670658at2759"/>
<organism evidence="2 3">
    <name type="scientific">Smittium simulii</name>
    <dbReference type="NCBI Taxonomy" id="133385"/>
    <lineage>
        <taxon>Eukaryota</taxon>
        <taxon>Fungi</taxon>
        <taxon>Fungi incertae sedis</taxon>
        <taxon>Zoopagomycota</taxon>
        <taxon>Kickxellomycotina</taxon>
        <taxon>Harpellomycetes</taxon>
        <taxon>Harpellales</taxon>
        <taxon>Legeriomycetaceae</taxon>
        <taxon>Smittium</taxon>
    </lineage>
</organism>
<proteinExistence type="predicted"/>
<name>A0A2T9YYG3_9FUNG</name>
<evidence type="ECO:0000313" key="2">
    <source>
        <dbReference type="EMBL" id="PVU97378.1"/>
    </source>
</evidence>
<dbReference type="EMBL" id="MBFR01000013">
    <property type="protein sequence ID" value="PVU97378.1"/>
    <property type="molecule type" value="Genomic_DNA"/>
</dbReference>
<sequence length="303" mass="33834">MSANLNDSMSTTSTRNSSQIDFGSIYQGYPFNFDPSLLSGIEAASEVSYYGSNPDIIPINTQQTALASSSRILSSDSFYAALRQETDLVLTEPQLSQIAISENHLHNNLSIKPQESLFCSNQPSHTSHKASLQQNKGDSGDFLHVGIAHNNDNILSRPHPHLTDNNNLQTPRASMLNPSLSISNLNQHLLNMRITRLKRICIERKGRLDNLRNQVQVLVQQTLDPTSNVDINQDNKGNNNLSPYCSLSKATSSDKAYGRVNFIRQRRNTIQSINDEITVVSNKYLENLTELLALENEFVSLLY</sequence>
<evidence type="ECO:0000313" key="3">
    <source>
        <dbReference type="Proteomes" id="UP000245383"/>
    </source>
</evidence>
<gene>
    <name evidence="2" type="ORF">BB561_000582</name>
</gene>
<protein>
    <submittedName>
        <fullName evidence="2">Uncharacterized protein</fullName>
    </submittedName>
</protein>
<dbReference type="Proteomes" id="UP000245383">
    <property type="component" value="Unassembled WGS sequence"/>
</dbReference>
<keyword evidence="3" id="KW-1185">Reference proteome</keyword>
<reference evidence="2 3" key="1">
    <citation type="journal article" date="2018" name="MBio">
        <title>Comparative Genomics Reveals the Core Gene Toolbox for the Fungus-Insect Symbiosis.</title>
        <authorList>
            <person name="Wang Y."/>
            <person name="Stata M."/>
            <person name="Wang W."/>
            <person name="Stajich J.E."/>
            <person name="White M.M."/>
            <person name="Moncalvo J.M."/>
        </authorList>
    </citation>
    <scope>NUCLEOTIDE SEQUENCE [LARGE SCALE GENOMIC DNA]</scope>
    <source>
        <strain evidence="2 3">SWE-8-4</strain>
    </source>
</reference>
<feature type="region of interest" description="Disordered" evidence="1">
    <location>
        <begin position="117"/>
        <end position="136"/>
    </location>
</feature>
<dbReference type="AlphaFoldDB" id="A0A2T9YYG3"/>
<accession>A0A2T9YYG3</accession>